<sequence>MSLEELKDLTNLEENDVLLAVDWLDGNERVELLPTGKVVSVMLVF</sequence>
<dbReference type="EMBL" id="AP018694">
    <property type="protein sequence ID" value="BBE20186.1"/>
    <property type="molecule type" value="Genomic_DNA"/>
</dbReference>
<dbReference type="KEGG" id="anf:AQPE_4377"/>
<organism evidence="1 2">
    <name type="scientific">Aquipluma nitroreducens</name>
    <dbReference type="NCBI Taxonomy" id="2010828"/>
    <lineage>
        <taxon>Bacteria</taxon>
        <taxon>Pseudomonadati</taxon>
        <taxon>Bacteroidota</taxon>
        <taxon>Bacteroidia</taxon>
        <taxon>Marinilabiliales</taxon>
        <taxon>Prolixibacteraceae</taxon>
        <taxon>Aquipluma</taxon>
    </lineage>
</organism>
<evidence type="ECO:0000313" key="2">
    <source>
        <dbReference type="Proteomes" id="UP001193389"/>
    </source>
</evidence>
<evidence type="ECO:0000313" key="1">
    <source>
        <dbReference type="EMBL" id="BBE20186.1"/>
    </source>
</evidence>
<reference evidence="1" key="1">
    <citation type="journal article" date="2020" name="Int. J. Syst. Evol. Microbiol.">
        <title>Aquipluma nitroreducens gen. nov. sp. nov., a novel facultatively anaerobic bacterium isolated from a freshwater lake.</title>
        <authorList>
            <person name="Watanabe M."/>
            <person name="Kojima H."/>
            <person name="Fukui M."/>
        </authorList>
    </citation>
    <scope>NUCLEOTIDE SEQUENCE</scope>
    <source>
        <strain evidence="1">MeG22</strain>
    </source>
</reference>
<keyword evidence="2" id="KW-1185">Reference proteome</keyword>
<name>A0A5K7SFE3_9BACT</name>
<dbReference type="Proteomes" id="UP001193389">
    <property type="component" value="Chromosome"/>
</dbReference>
<protein>
    <submittedName>
        <fullName evidence="1">Uncharacterized protein</fullName>
    </submittedName>
</protein>
<proteinExistence type="predicted"/>
<gene>
    <name evidence="1" type="ORF">AQPE_4377</name>
</gene>
<accession>A0A5K7SFE3</accession>
<dbReference type="AlphaFoldDB" id="A0A5K7SFE3"/>